<keyword evidence="1" id="KW-0472">Membrane</keyword>
<dbReference type="Proteomes" id="UP001139646">
    <property type="component" value="Unassembled WGS sequence"/>
</dbReference>
<name>A0ABS9WYD1_9GAMM</name>
<dbReference type="InterPro" id="IPR005625">
    <property type="entry name" value="PepSY-ass_TM"/>
</dbReference>
<reference evidence="2" key="1">
    <citation type="submission" date="2022-01" db="EMBL/GenBank/DDBJ databases">
        <title>Colwellia maritima, isolated from seawater.</title>
        <authorList>
            <person name="Kristyanto S."/>
            <person name="Jung J."/>
            <person name="Jeon C.O."/>
        </authorList>
    </citation>
    <scope>NUCLEOTIDE SEQUENCE</scope>
    <source>
        <strain evidence="2">MSW7</strain>
    </source>
</reference>
<keyword evidence="1" id="KW-1133">Transmembrane helix</keyword>
<dbReference type="EMBL" id="JAKKSL010000001">
    <property type="protein sequence ID" value="MCI2282997.1"/>
    <property type="molecule type" value="Genomic_DNA"/>
</dbReference>
<feature type="transmembrane region" description="Helical" evidence="1">
    <location>
        <begin position="149"/>
        <end position="170"/>
    </location>
</feature>
<evidence type="ECO:0000313" key="3">
    <source>
        <dbReference type="Proteomes" id="UP001139646"/>
    </source>
</evidence>
<keyword evidence="1" id="KW-0812">Transmembrane</keyword>
<protein>
    <submittedName>
        <fullName evidence="2">PepSY domain-containing protein</fullName>
    </submittedName>
</protein>
<organism evidence="2 3">
    <name type="scientific">Colwellia maritima</name>
    <dbReference type="NCBI Taxonomy" id="2912588"/>
    <lineage>
        <taxon>Bacteria</taxon>
        <taxon>Pseudomonadati</taxon>
        <taxon>Pseudomonadota</taxon>
        <taxon>Gammaproteobacteria</taxon>
        <taxon>Alteromonadales</taxon>
        <taxon>Colwelliaceae</taxon>
        <taxon>Colwellia</taxon>
    </lineage>
</organism>
<evidence type="ECO:0000256" key="1">
    <source>
        <dbReference type="SAM" id="Phobius"/>
    </source>
</evidence>
<feature type="transmembrane region" description="Helical" evidence="1">
    <location>
        <begin position="191"/>
        <end position="218"/>
    </location>
</feature>
<dbReference type="PANTHER" id="PTHR34219">
    <property type="entry name" value="IRON-REGULATED INNER MEMBRANE PROTEIN-RELATED"/>
    <property type="match status" value="1"/>
</dbReference>
<feature type="transmembrane region" description="Helical" evidence="1">
    <location>
        <begin position="20"/>
        <end position="44"/>
    </location>
</feature>
<evidence type="ECO:0000313" key="2">
    <source>
        <dbReference type="EMBL" id="MCI2282997.1"/>
    </source>
</evidence>
<proteinExistence type="predicted"/>
<accession>A0ABS9WYD1</accession>
<keyword evidence="3" id="KW-1185">Reference proteome</keyword>
<gene>
    <name evidence="2" type="ORF">L3081_05790</name>
</gene>
<feature type="transmembrane region" description="Helical" evidence="1">
    <location>
        <begin position="341"/>
        <end position="362"/>
    </location>
</feature>
<comment type="caution">
    <text evidence="2">The sequence shown here is derived from an EMBL/GenBank/DDBJ whole genome shotgun (WGS) entry which is preliminary data.</text>
</comment>
<dbReference type="Pfam" id="PF03929">
    <property type="entry name" value="PepSY_TM"/>
    <property type="match status" value="1"/>
</dbReference>
<sequence length="374" mass="43832">MAYVIFLLGTKLFKLWLRRIHLFLAIISGLFLISSKITGTLLIYAKTIQREINVDYWQVMPQNKTLSFDNIIKIVERDTQQKVILVQPELEPNLAWQLQLSNNHYVSVNPYNANILLEYDYYKTFYGFTMAFHRWLLYQDSDGNFPFRIWVSIATLCLIVEVLVGVYLWVRPKNRIKRLKIKFKAKNKIIFYQLHTVLGVLLFIPLLLVAFSGIAFHWKMETSKVVETLTFGEIEKRPDAPTIKSHYSSEFQLDLALKNGLSALPQASLYRIYMPKKQSNSMALRVKMPNESHAYSWIWVNPYTAKVLQVYDASKASFSTQVWNFKYKFHIGDFLSPIVQVFWIGLALSPCFFVLSGFYLWFCRHKKKKTINIS</sequence>
<dbReference type="RefSeq" id="WP_242284129.1">
    <property type="nucleotide sequence ID" value="NZ_JAKKSL010000001.1"/>
</dbReference>